<dbReference type="InterPro" id="IPR003767">
    <property type="entry name" value="Malate/L-lactate_DH-like"/>
</dbReference>
<organism evidence="3">
    <name type="scientific">Caldilineaceae bacterium SB0661_bin_32</name>
    <dbReference type="NCBI Taxonomy" id="2605255"/>
    <lineage>
        <taxon>Bacteria</taxon>
        <taxon>Bacillati</taxon>
        <taxon>Chloroflexota</taxon>
        <taxon>Caldilineae</taxon>
        <taxon>Caldilineales</taxon>
        <taxon>Caldilineaceae</taxon>
    </lineage>
</organism>
<dbReference type="Pfam" id="PF02615">
    <property type="entry name" value="Ldh_2"/>
    <property type="match status" value="1"/>
</dbReference>
<keyword evidence="2" id="KW-0560">Oxidoreductase</keyword>
<dbReference type="EMBL" id="VXMH01000081">
    <property type="protein sequence ID" value="MYC96409.1"/>
    <property type="molecule type" value="Genomic_DNA"/>
</dbReference>
<reference evidence="3" key="1">
    <citation type="submission" date="2019-09" db="EMBL/GenBank/DDBJ databases">
        <title>Characterisation of the sponge microbiome using genome-centric metagenomics.</title>
        <authorList>
            <person name="Engelberts J.P."/>
            <person name="Robbins S.J."/>
            <person name="De Goeij J.M."/>
            <person name="Aranda M."/>
            <person name="Bell S.C."/>
            <person name="Webster N.S."/>
        </authorList>
    </citation>
    <scope>NUCLEOTIDE SEQUENCE</scope>
    <source>
        <strain evidence="3">SB0661_bin_32</strain>
    </source>
</reference>
<dbReference type="Gene3D" id="3.30.1370.60">
    <property type="entry name" value="Hypothetical oxidoreductase yiak, domain 2"/>
    <property type="match status" value="1"/>
</dbReference>
<dbReference type="AlphaFoldDB" id="A0A6B1DA25"/>
<dbReference type="PANTHER" id="PTHR11091:SF0">
    <property type="entry name" value="MALATE DEHYDROGENASE"/>
    <property type="match status" value="1"/>
</dbReference>
<sequence length="95" mass="10237">MEPGIPGSILGNGVLFILLNISFFRPLDEFFADGEQIAGRIKGTKPAPGFDEVLMPGEPEARSAASRQRDGIPLDDTTWTQIVEVAEKLGVDPIV</sequence>
<accession>A0A6B1DA25</accession>
<proteinExistence type="inferred from homology"/>
<name>A0A6B1DA25_9CHLR</name>
<dbReference type="InterPro" id="IPR043143">
    <property type="entry name" value="Mal/L-sulf/L-lact_DH-like_NADP"/>
</dbReference>
<dbReference type="SUPFAM" id="SSF89733">
    <property type="entry name" value="L-sulfolactate dehydrogenase-like"/>
    <property type="match status" value="1"/>
</dbReference>
<comment type="caution">
    <text evidence="3">The sequence shown here is derived from an EMBL/GenBank/DDBJ whole genome shotgun (WGS) entry which is preliminary data.</text>
</comment>
<dbReference type="GO" id="GO:0016491">
    <property type="term" value="F:oxidoreductase activity"/>
    <property type="evidence" value="ECO:0007669"/>
    <property type="project" value="UniProtKB-KW"/>
</dbReference>
<comment type="similarity">
    <text evidence="1">Belongs to the LDH2/MDH2 oxidoreductase family.</text>
</comment>
<evidence type="ECO:0000256" key="1">
    <source>
        <dbReference type="ARBA" id="ARBA00006056"/>
    </source>
</evidence>
<dbReference type="InterPro" id="IPR036111">
    <property type="entry name" value="Mal/L-sulfo/L-lacto_DH-like_sf"/>
</dbReference>
<evidence type="ECO:0000313" key="3">
    <source>
        <dbReference type="EMBL" id="MYC96409.1"/>
    </source>
</evidence>
<evidence type="ECO:0000256" key="2">
    <source>
        <dbReference type="ARBA" id="ARBA00023002"/>
    </source>
</evidence>
<gene>
    <name evidence="3" type="ORF">F4X14_15705</name>
</gene>
<protein>
    <submittedName>
        <fullName evidence="3">Ldh family oxidoreductase</fullName>
    </submittedName>
</protein>
<dbReference type="PANTHER" id="PTHR11091">
    <property type="entry name" value="OXIDOREDUCTASE-RELATED"/>
    <property type="match status" value="1"/>
</dbReference>